<dbReference type="Gene3D" id="3.20.20.70">
    <property type="entry name" value="Aldolase class I"/>
    <property type="match status" value="1"/>
</dbReference>
<sequence>MVRYHNFDIVFAEIPCETTLAINITNCPNRCRGCHSPHLQADMGRVLDEAELCGILARYGRSVTCVCFMGGDAAPHEIAALADVVRRKFPMLHTGWYSGRARLPEGVRPQSFDYIKLGGWVEELGPLTSPTTNQRLYRVGADGTMQDITELFQRRP</sequence>
<organism evidence="6 7">
    <name type="scientific">Alistipes onderdonkii</name>
    <dbReference type="NCBI Taxonomy" id="328813"/>
    <lineage>
        <taxon>Bacteria</taxon>
        <taxon>Pseudomonadati</taxon>
        <taxon>Bacteroidota</taxon>
        <taxon>Bacteroidia</taxon>
        <taxon>Bacteroidales</taxon>
        <taxon>Rikenellaceae</taxon>
        <taxon>Alistipes</taxon>
    </lineage>
</organism>
<comment type="caution">
    <text evidence="6">The sequence shown here is derived from an EMBL/GenBank/DDBJ whole genome shotgun (WGS) entry which is preliminary data.</text>
</comment>
<keyword evidence="4" id="KW-0408">Iron</keyword>
<dbReference type="SFLD" id="SFLDS00029">
    <property type="entry name" value="Radical_SAM"/>
    <property type="match status" value="1"/>
</dbReference>
<dbReference type="NCBIfam" id="TIGR02826">
    <property type="entry name" value="RNR_activ_nrdG3"/>
    <property type="match status" value="1"/>
</dbReference>
<dbReference type="InterPro" id="IPR058240">
    <property type="entry name" value="rSAM_sf"/>
</dbReference>
<evidence type="ECO:0000256" key="1">
    <source>
        <dbReference type="ARBA" id="ARBA00001966"/>
    </source>
</evidence>
<protein>
    <submittedName>
        <fullName evidence="6">Anaerobic ribonucleoside-triphosphate reductase activating protein</fullName>
    </submittedName>
</protein>
<evidence type="ECO:0000256" key="4">
    <source>
        <dbReference type="ARBA" id="ARBA00023004"/>
    </source>
</evidence>
<evidence type="ECO:0000313" key="7">
    <source>
        <dbReference type="Proteomes" id="UP000322940"/>
    </source>
</evidence>
<evidence type="ECO:0000256" key="2">
    <source>
        <dbReference type="ARBA" id="ARBA00022691"/>
    </source>
</evidence>
<dbReference type="InterPro" id="IPR014191">
    <property type="entry name" value="Anaer_RNR_activator"/>
</dbReference>
<dbReference type="AlphaFoldDB" id="A0A5B3H932"/>
<dbReference type="InterPro" id="IPR013785">
    <property type="entry name" value="Aldolase_TIM"/>
</dbReference>
<evidence type="ECO:0000313" key="6">
    <source>
        <dbReference type="EMBL" id="KAA2381139.1"/>
    </source>
</evidence>
<name>A0A5B3H932_9BACT</name>
<proteinExistence type="predicted"/>
<dbReference type="EMBL" id="VVXH01000001">
    <property type="protein sequence ID" value="KAA2381139.1"/>
    <property type="molecule type" value="Genomic_DNA"/>
</dbReference>
<gene>
    <name evidence="6" type="primary">nrdG</name>
    <name evidence="6" type="ORF">F2Y10_01240</name>
</gene>
<dbReference type="SUPFAM" id="SSF102114">
    <property type="entry name" value="Radical SAM enzymes"/>
    <property type="match status" value="1"/>
</dbReference>
<evidence type="ECO:0000256" key="5">
    <source>
        <dbReference type="ARBA" id="ARBA00023014"/>
    </source>
</evidence>
<accession>A0A5B3H932</accession>
<dbReference type="Proteomes" id="UP000322940">
    <property type="component" value="Unassembled WGS sequence"/>
</dbReference>
<dbReference type="GO" id="GO:0003824">
    <property type="term" value="F:catalytic activity"/>
    <property type="evidence" value="ECO:0007669"/>
    <property type="project" value="InterPro"/>
</dbReference>
<keyword evidence="2" id="KW-0949">S-adenosyl-L-methionine</keyword>
<dbReference type="RefSeq" id="WP_130064426.1">
    <property type="nucleotide sequence ID" value="NZ_RCXC01000001.1"/>
</dbReference>
<evidence type="ECO:0000256" key="3">
    <source>
        <dbReference type="ARBA" id="ARBA00022723"/>
    </source>
</evidence>
<dbReference type="InterPro" id="IPR007197">
    <property type="entry name" value="rSAM"/>
</dbReference>
<dbReference type="GO" id="GO:0046872">
    <property type="term" value="F:metal ion binding"/>
    <property type="evidence" value="ECO:0007669"/>
    <property type="project" value="UniProtKB-KW"/>
</dbReference>
<reference evidence="6 7" key="1">
    <citation type="journal article" date="2019" name="Nat. Med.">
        <title>A library of human gut bacterial isolates paired with longitudinal multiomics data enables mechanistic microbiome research.</title>
        <authorList>
            <person name="Poyet M."/>
            <person name="Groussin M."/>
            <person name="Gibbons S.M."/>
            <person name="Avila-Pacheco J."/>
            <person name="Jiang X."/>
            <person name="Kearney S.M."/>
            <person name="Perrotta A.R."/>
            <person name="Berdy B."/>
            <person name="Zhao S."/>
            <person name="Lieberman T.D."/>
            <person name="Swanson P.K."/>
            <person name="Smith M."/>
            <person name="Roesemann S."/>
            <person name="Alexander J.E."/>
            <person name="Rich S.A."/>
            <person name="Livny J."/>
            <person name="Vlamakis H."/>
            <person name="Clish C."/>
            <person name="Bullock K."/>
            <person name="Deik A."/>
            <person name="Scott J."/>
            <person name="Pierce K.A."/>
            <person name="Xavier R.J."/>
            <person name="Alm E.J."/>
        </authorList>
    </citation>
    <scope>NUCLEOTIDE SEQUENCE [LARGE SCALE GENOMIC DNA]</scope>
    <source>
        <strain evidence="6 7">BIOML-A266</strain>
    </source>
</reference>
<keyword evidence="3" id="KW-0479">Metal-binding</keyword>
<dbReference type="GO" id="GO:0051536">
    <property type="term" value="F:iron-sulfur cluster binding"/>
    <property type="evidence" value="ECO:0007669"/>
    <property type="project" value="UniProtKB-KW"/>
</dbReference>
<keyword evidence="5" id="KW-0411">Iron-sulfur</keyword>
<comment type="cofactor">
    <cofactor evidence="1">
        <name>[4Fe-4S] cluster</name>
        <dbReference type="ChEBI" id="CHEBI:49883"/>
    </cofactor>
</comment>